<keyword evidence="1" id="KW-0732">Signal</keyword>
<dbReference type="SUPFAM" id="SSF48452">
    <property type="entry name" value="TPR-like"/>
    <property type="match status" value="1"/>
</dbReference>
<keyword evidence="3" id="KW-1185">Reference proteome</keyword>
<evidence type="ECO:0000313" key="2">
    <source>
        <dbReference type="EMBL" id="MBB5034527.1"/>
    </source>
</evidence>
<gene>
    <name evidence="2" type="ORF">HNQ65_004132</name>
</gene>
<sequence length="225" mass="25026">MHSLRSLPLSLFLLISLSAAAYAQQQPAPEKEAGKAAASPNELFRQGVDLFFAAKPKESVAAFDQLIALVPEAKPQLWQRGLAQYYAGDFKGGREQFEVHQTVNGNDVENAAWHFLCIARSEGVEAARKVFIPIEGDSRIPMKEVHELFAGKGSEEAVLKAAEAGEGENLRNHRCYAHLYLGLYYEAIGENDKAKEHMLKAAKDYAMDHYMGRVAQVHVKIRGWE</sequence>
<evidence type="ECO:0000313" key="3">
    <source>
        <dbReference type="Proteomes" id="UP000590740"/>
    </source>
</evidence>
<dbReference type="InterPro" id="IPR011990">
    <property type="entry name" value="TPR-like_helical_dom_sf"/>
</dbReference>
<dbReference type="PANTHER" id="PTHR47908:SF2">
    <property type="entry name" value="TETRATRICOPEPTIDE REPEAT (TPR)-LIKE SUPERFAMILY PROTEIN"/>
    <property type="match status" value="1"/>
</dbReference>
<reference evidence="2 3" key="1">
    <citation type="submission" date="2020-08" db="EMBL/GenBank/DDBJ databases">
        <title>Genomic Encyclopedia of Type Strains, Phase IV (KMG-IV): sequencing the most valuable type-strain genomes for metagenomic binning, comparative biology and taxonomic classification.</title>
        <authorList>
            <person name="Goeker M."/>
        </authorList>
    </citation>
    <scope>NUCLEOTIDE SEQUENCE [LARGE SCALE GENOMIC DNA]</scope>
    <source>
        <strain evidence="2 3">DSM 12252</strain>
    </source>
</reference>
<keyword evidence="2" id="KW-0449">Lipoprotein</keyword>
<protein>
    <submittedName>
        <fullName evidence="2">Lipoprotein NlpI</fullName>
    </submittedName>
</protein>
<accession>A0A7W7YEG2</accession>
<feature type="signal peptide" evidence="1">
    <location>
        <begin position="1"/>
        <end position="23"/>
    </location>
</feature>
<feature type="chain" id="PRO_5031540962" evidence="1">
    <location>
        <begin position="24"/>
        <end position="225"/>
    </location>
</feature>
<comment type="caution">
    <text evidence="2">The sequence shown here is derived from an EMBL/GenBank/DDBJ whole genome shotgun (WGS) entry which is preliminary data.</text>
</comment>
<name>A0A7W7YEG2_9BACT</name>
<dbReference type="Gene3D" id="1.25.40.10">
    <property type="entry name" value="Tetratricopeptide repeat domain"/>
    <property type="match status" value="1"/>
</dbReference>
<dbReference type="EMBL" id="JACHIG010000010">
    <property type="protein sequence ID" value="MBB5034527.1"/>
    <property type="molecule type" value="Genomic_DNA"/>
</dbReference>
<dbReference type="Proteomes" id="UP000590740">
    <property type="component" value="Unassembled WGS sequence"/>
</dbReference>
<dbReference type="AlphaFoldDB" id="A0A7W7YEG2"/>
<proteinExistence type="predicted"/>
<organism evidence="2 3">
    <name type="scientific">Prosthecobacter vanneervenii</name>
    <dbReference type="NCBI Taxonomy" id="48466"/>
    <lineage>
        <taxon>Bacteria</taxon>
        <taxon>Pseudomonadati</taxon>
        <taxon>Verrucomicrobiota</taxon>
        <taxon>Verrucomicrobiia</taxon>
        <taxon>Verrucomicrobiales</taxon>
        <taxon>Verrucomicrobiaceae</taxon>
        <taxon>Prosthecobacter</taxon>
    </lineage>
</organism>
<evidence type="ECO:0000256" key="1">
    <source>
        <dbReference type="SAM" id="SignalP"/>
    </source>
</evidence>
<dbReference type="RefSeq" id="WP_184342423.1">
    <property type="nucleotide sequence ID" value="NZ_JACHIG010000010.1"/>
</dbReference>
<dbReference type="PANTHER" id="PTHR47908">
    <property type="match status" value="1"/>
</dbReference>